<dbReference type="Pfam" id="PF08513">
    <property type="entry name" value="LisH"/>
    <property type="match status" value="1"/>
</dbReference>
<sequence length="263" mass="30108">MEDGGCVGKGKRRPSVAVPVARFQTKSSESEVTGLRLHHYNMSEKEEASKEEWMSRLQNTHVTRADMNKLIMNYLVTEGFKEAAEKFRMEAGVTPPVELDALDDRIQLRSLVQNGRIQDAITLVNNLFPELLDNHRYLYFRLQQQKLIELIRDKDVEAALHYAQTHLSERVEENPEVMSELEKTLALLAFENPENSPFGELLHPSQRHKVASELNAAILEVDATPHIASLLKLLLWGQDELDKRKVKYPRMTDIAQGKIEDPK</sequence>
<evidence type="ECO:0000259" key="1">
    <source>
        <dbReference type="PROSITE" id="PS50897"/>
    </source>
</evidence>
<dbReference type="SMART" id="SM00668">
    <property type="entry name" value="CTLH"/>
    <property type="match status" value="1"/>
</dbReference>
<organism evidence="2 3">
    <name type="scientific">Batillaria attramentaria</name>
    <dbReference type="NCBI Taxonomy" id="370345"/>
    <lineage>
        <taxon>Eukaryota</taxon>
        <taxon>Metazoa</taxon>
        <taxon>Spiralia</taxon>
        <taxon>Lophotrochozoa</taxon>
        <taxon>Mollusca</taxon>
        <taxon>Gastropoda</taxon>
        <taxon>Caenogastropoda</taxon>
        <taxon>Sorbeoconcha</taxon>
        <taxon>Cerithioidea</taxon>
        <taxon>Batillariidae</taxon>
        <taxon>Batillaria</taxon>
    </lineage>
</organism>
<name>A0ABD0JYJ7_9CAEN</name>
<dbReference type="EMBL" id="JACVVK020000295">
    <property type="protein sequence ID" value="KAK7479777.1"/>
    <property type="molecule type" value="Genomic_DNA"/>
</dbReference>
<dbReference type="Pfam" id="PF10607">
    <property type="entry name" value="CTLH"/>
    <property type="match status" value="1"/>
</dbReference>
<feature type="non-terminal residue" evidence="2">
    <location>
        <position position="1"/>
    </location>
</feature>
<protein>
    <recommendedName>
        <fullName evidence="1">CTLH domain-containing protein</fullName>
    </recommendedName>
</protein>
<dbReference type="InterPro" id="IPR024964">
    <property type="entry name" value="CTLH/CRA"/>
</dbReference>
<evidence type="ECO:0000313" key="3">
    <source>
        <dbReference type="Proteomes" id="UP001519460"/>
    </source>
</evidence>
<proteinExistence type="predicted"/>
<dbReference type="SMART" id="SM00667">
    <property type="entry name" value="LisH"/>
    <property type="match status" value="1"/>
</dbReference>
<dbReference type="PANTHER" id="PTHR12864">
    <property type="entry name" value="RAN BINDING PROTEIN 9-RELATED"/>
    <property type="match status" value="1"/>
</dbReference>
<dbReference type="Proteomes" id="UP001519460">
    <property type="component" value="Unassembled WGS sequence"/>
</dbReference>
<comment type="caution">
    <text evidence="2">The sequence shown here is derived from an EMBL/GenBank/DDBJ whole genome shotgun (WGS) entry which is preliminary data.</text>
</comment>
<reference evidence="2 3" key="1">
    <citation type="journal article" date="2023" name="Sci. Data">
        <title>Genome assembly of the Korean intertidal mud-creeper Batillaria attramentaria.</title>
        <authorList>
            <person name="Patra A.K."/>
            <person name="Ho P.T."/>
            <person name="Jun S."/>
            <person name="Lee S.J."/>
            <person name="Kim Y."/>
            <person name="Won Y.J."/>
        </authorList>
    </citation>
    <scope>NUCLEOTIDE SEQUENCE [LARGE SCALE GENOMIC DNA]</scope>
    <source>
        <strain evidence="2">Wonlab-2016</strain>
    </source>
</reference>
<dbReference type="PROSITE" id="PS50897">
    <property type="entry name" value="CTLH"/>
    <property type="match status" value="1"/>
</dbReference>
<evidence type="ECO:0000313" key="2">
    <source>
        <dbReference type="EMBL" id="KAK7479777.1"/>
    </source>
</evidence>
<accession>A0ABD0JYJ7</accession>
<dbReference type="PROSITE" id="PS50896">
    <property type="entry name" value="LISH"/>
    <property type="match status" value="1"/>
</dbReference>
<dbReference type="InterPro" id="IPR006594">
    <property type="entry name" value="LisH"/>
</dbReference>
<dbReference type="InterPro" id="IPR013144">
    <property type="entry name" value="CRA_dom"/>
</dbReference>
<gene>
    <name evidence="2" type="ORF">BaRGS_00028957</name>
</gene>
<dbReference type="InterPro" id="IPR050618">
    <property type="entry name" value="Ubq-SigPath_Reg"/>
</dbReference>
<dbReference type="SMART" id="SM00757">
    <property type="entry name" value="CRA"/>
    <property type="match status" value="1"/>
</dbReference>
<dbReference type="InterPro" id="IPR006595">
    <property type="entry name" value="CTLH_C"/>
</dbReference>
<feature type="domain" description="CTLH" evidence="1">
    <location>
        <begin position="101"/>
        <end position="158"/>
    </location>
</feature>
<keyword evidence="3" id="KW-1185">Reference proteome</keyword>
<dbReference type="AlphaFoldDB" id="A0ABD0JYJ7"/>